<organism evidence="2 3">
    <name type="scientific">Podospora aff. communis PSN243</name>
    <dbReference type="NCBI Taxonomy" id="3040156"/>
    <lineage>
        <taxon>Eukaryota</taxon>
        <taxon>Fungi</taxon>
        <taxon>Dikarya</taxon>
        <taxon>Ascomycota</taxon>
        <taxon>Pezizomycotina</taxon>
        <taxon>Sordariomycetes</taxon>
        <taxon>Sordariomycetidae</taxon>
        <taxon>Sordariales</taxon>
        <taxon>Podosporaceae</taxon>
        <taxon>Podospora</taxon>
    </lineage>
</organism>
<dbReference type="AlphaFoldDB" id="A0AAV9H206"/>
<evidence type="ECO:0000256" key="1">
    <source>
        <dbReference type="SAM" id="MobiDB-lite"/>
    </source>
</evidence>
<feature type="region of interest" description="Disordered" evidence="1">
    <location>
        <begin position="16"/>
        <end position="112"/>
    </location>
</feature>
<keyword evidence="3" id="KW-1185">Reference proteome</keyword>
<name>A0AAV9H206_9PEZI</name>
<reference evidence="2" key="1">
    <citation type="journal article" date="2023" name="Mol. Phylogenet. Evol.">
        <title>Genome-scale phylogeny and comparative genomics of the fungal order Sordariales.</title>
        <authorList>
            <person name="Hensen N."/>
            <person name="Bonometti L."/>
            <person name="Westerberg I."/>
            <person name="Brannstrom I.O."/>
            <person name="Guillou S."/>
            <person name="Cros-Aarteil S."/>
            <person name="Calhoun S."/>
            <person name="Haridas S."/>
            <person name="Kuo A."/>
            <person name="Mondo S."/>
            <person name="Pangilinan J."/>
            <person name="Riley R."/>
            <person name="LaButti K."/>
            <person name="Andreopoulos B."/>
            <person name="Lipzen A."/>
            <person name="Chen C."/>
            <person name="Yan M."/>
            <person name="Daum C."/>
            <person name="Ng V."/>
            <person name="Clum A."/>
            <person name="Steindorff A."/>
            <person name="Ohm R.A."/>
            <person name="Martin F."/>
            <person name="Silar P."/>
            <person name="Natvig D.O."/>
            <person name="Lalanne C."/>
            <person name="Gautier V."/>
            <person name="Ament-Velasquez S.L."/>
            <person name="Kruys A."/>
            <person name="Hutchinson M.I."/>
            <person name="Powell A.J."/>
            <person name="Barry K."/>
            <person name="Miller A.N."/>
            <person name="Grigoriev I.V."/>
            <person name="Debuchy R."/>
            <person name="Gladieux P."/>
            <person name="Hiltunen Thoren M."/>
            <person name="Johannesson H."/>
        </authorList>
    </citation>
    <scope>NUCLEOTIDE SEQUENCE</scope>
    <source>
        <strain evidence="2">PSN243</strain>
    </source>
</reference>
<reference evidence="2" key="2">
    <citation type="submission" date="2023-05" db="EMBL/GenBank/DDBJ databases">
        <authorList>
            <consortium name="Lawrence Berkeley National Laboratory"/>
            <person name="Steindorff A."/>
            <person name="Hensen N."/>
            <person name="Bonometti L."/>
            <person name="Westerberg I."/>
            <person name="Brannstrom I.O."/>
            <person name="Guillou S."/>
            <person name="Cros-Aarteil S."/>
            <person name="Calhoun S."/>
            <person name="Haridas S."/>
            <person name="Kuo A."/>
            <person name="Mondo S."/>
            <person name="Pangilinan J."/>
            <person name="Riley R."/>
            <person name="Labutti K."/>
            <person name="Andreopoulos B."/>
            <person name="Lipzen A."/>
            <person name="Chen C."/>
            <person name="Yanf M."/>
            <person name="Daum C."/>
            <person name="Ng V."/>
            <person name="Clum A."/>
            <person name="Ohm R."/>
            <person name="Martin F."/>
            <person name="Silar P."/>
            <person name="Natvig D."/>
            <person name="Lalanne C."/>
            <person name="Gautier V."/>
            <person name="Ament-Velasquez S.L."/>
            <person name="Kruys A."/>
            <person name="Hutchinson M.I."/>
            <person name="Powell A.J."/>
            <person name="Barry K."/>
            <person name="Miller A.N."/>
            <person name="Grigoriev I.V."/>
            <person name="Debuchy R."/>
            <person name="Gladieux P."/>
            <person name="Thoren M.H."/>
            <person name="Johannesson H."/>
        </authorList>
    </citation>
    <scope>NUCLEOTIDE SEQUENCE</scope>
    <source>
        <strain evidence="2">PSN243</strain>
    </source>
</reference>
<evidence type="ECO:0000313" key="3">
    <source>
        <dbReference type="Proteomes" id="UP001321760"/>
    </source>
</evidence>
<dbReference type="EMBL" id="MU865918">
    <property type="protein sequence ID" value="KAK4453965.1"/>
    <property type="molecule type" value="Genomic_DNA"/>
</dbReference>
<gene>
    <name evidence="2" type="ORF">QBC34DRAFT_473706</name>
</gene>
<proteinExistence type="predicted"/>
<evidence type="ECO:0000313" key="2">
    <source>
        <dbReference type="EMBL" id="KAK4453965.1"/>
    </source>
</evidence>
<accession>A0AAV9H206</accession>
<dbReference type="Proteomes" id="UP001321760">
    <property type="component" value="Unassembled WGS sequence"/>
</dbReference>
<sequence>MATDRPRLDARAAELKEKVINSRKTGTPNNPTAAVESEGESSDDLIRSVMDESLPGPAVTGGKQPKAFIKREEPSPLEKAAPLFTKQVAPTSGPKAYRDAEKALSTPTKRPVVPDIPGAASLTMHLHQERALHLQRRALLIASGPVTGNLDQKQSAGDALTRLLKQDSDLRQWLTMTNYHDVESRNRKLERYRKIKRIEAEKNRIEAENKRIEAEKKRIEAEHRRLMEEAELDRIVPTSLSPPTNSLPLIAPPEHTNGSRSDSRSAKR</sequence>
<comment type="caution">
    <text evidence="2">The sequence shown here is derived from an EMBL/GenBank/DDBJ whole genome shotgun (WGS) entry which is preliminary data.</text>
</comment>
<protein>
    <submittedName>
        <fullName evidence="2">Uncharacterized protein</fullName>
    </submittedName>
</protein>
<feature type="compositionally biased region" description="Polar residues" evidence="1">
    <location>
        <begin position="22"/>
        <end position="32"/>
    </location>
</feature>
<feature type="compositionally biased region" description="Low complexity" evidence="1">
    <location>
        <begin position="237"/>
        <end position="249"/>
    </location>
</feature>
<feature type="region of interest" description="Disordered" evidence="1">
    <location>
        <begin position="227"/>
        <end position="268"/>
    </location>
</feature>